<comment type="caution">
    <text evidence="2">The sequence shown here is derived from an EMBL/GenBank/DDBJ whole genome shotgun (WGS) entry which is preliminary data.</text>
</comment>
<feature type="domain" description="LHH" evidence="1">
    <location>
        <begin position="122"/>
        <end position="198"/>
    </location>
</feature>
<evidence type="ECO:0000313" key="3">
    <source>
        <dbReference type="Proteomes" id="UP000308744"/>
    </source>
</evidence>
<name>A0A4U2ZCA4_9BACI</name>
<evidence type="ECO:0000259" key="1">
    <source>
        <dbReference type="Pfam" id="PF14411"/>
    </source>
</evidence>
<reference evidence="2 3" key="1">
    <citation type="submission" date="2019-04" db="EMBL/GenBank/DDBJ databases">
        <title>Lysinibacillus genome sequencing.</title>
        <authorList>
            <person name="Dunlap C."/>
        </authorList>
    </citation>
    <scope>NUCLEOTIDE SEQUENCE [LARGE SCALE GENOMIC DNA]</scope>
    <source>
        <strain evidence="2 3">CCTCC AB 2010389</strain>
    </source>
</reference>
<dbReference type="AlphaFoldDB" id="A0A4U2ZCA4"/>
<protein>
    <recommendedName>
        <fullName evidence="1">LHH domain-containing protein</fullName>
    </recommendedName>
</protein>
<proteinExistence type="predicted"/>
<gene>
    <name evidence="2" type="ORF">FC756_03615</name>
</gene>
<evidence type="ECO:0000313" key="2">
    <source>
        <dbReference type="EMBL" id="TKI71894.1"/>
    </source>
</evidence>
<dbReference type="RefSeq" id="WP_107894740.1">
    <property type="nucleotide sequence ID" value="NZ_PYWM01000005.1"/>
</dbReference>
<dbReference type="Proteomes" id="UP000308744">
    <property type="component" value="Unassembled WGS sequence"/>
</dbReference>
<organism evidence="2 3">
    <name type="scientific">Lysinibacillus mangiferihumi</name>
    <dbReference type="NCBI Taxonomy" id="1130819"/>
    <lineage>
        <taxon>Bacteria</taxon>
        <taxon>Bacillati</taxon>
        <taxon>Bacillota</taxon>
        <taxon>Bacilli</taxon>
        <taxon>Bacillales</taxon>
        <taxon>Bacillaceae</taxon>
        <taxon>Lysinibacillus</taxon>
    </lineage>
</organism>
<sequence length="206" mass="22550">MVLIESILGAVEGAKTAVITEGVKAPVTMPDVVYGNLESTMEMQNIEPTNLDKIEATKIAPEAINIEPIDQFRTVDEALSEASEAEKAIYEEAGLEKAVINDREVLIRTDIDYSAKDQFGRTNLERMEQGLAPLVDGQPVELHHVGQEMDSPLAELTRGEHRGEGNFSVLHEAGKESTINRNVFNAEKEAHWKARAEEIKAAGGIS</sequence>
<keyword evidence="3" id="KW-1185">Reference proteome</keyword>
<dbReference type="InterPro" id="IPR026834">
    <property type="entry name" value="LHH"/>
</dbReference>
<dbReference type="EMBL" id="SZPU01000012">
    <property type="protein sequence ID" value="TKI71894.1"/>
    <property type="molecule type" value="Genomic_DNA"/>
</dbReference>
<accession>A0A4U2ZCA4</accession>
<dbReference type="Pfam" id="PF14411">
    <property type="entry name" value="LHH"/>
    <property type="match status" value="1"/>
</dbReference>